<evidence type="ECO:0000256" key="1">
    <source>
        <dbReference type="ARBA" id="ARBA00022553"/>
    </source>
</evidence>
<comment type="caution">
    <text evidence="4">The sequence shown here is derived from an EMBL/GenBank/DDBJ whole genome shotgun (WGS) entry which is preliminary data.</text>
</comment>
<dbReference type="InterPro" id="IPR001789">
    <property type="entry name" value="Sig_transdc_resp-reg_receiver"/>
</dbReference>
<dbReference type="PANTHER" id="PTHR44591:SF3">
    <property type="entry name" value="RESPONSE REGULATORY DOMAIN-CONTAINING PROTEIN"/>
    <property type="match status" value="1"/>
</dbReference>
<dbReference type="PANTHER" id="PTHR44591">
    <property type="entry name" value="STRESS RESPONSE REGULATOR PROTEIN 1"/>
    <property type="match status" value="1"/>
</dbReference>
<evidence type="ECO:0000256" key="2">
    <source>
        <dbReference type="PROSITE-ProRule" id="PRU00169"/>
    </source>
</evidence>
<dbReference type="CDD" id="cd00156">
    <property type="entry name" value="REC"/>
    <property type="match status" value="1"/>
</dbReference>
<proteinExistence type="predicted"/>
<dbReference type="PROSITE" id="PS50110">
    <property type="entry name" value="RESPONSE_REGULATORY"/>
    <property type="match status" value="1"/>
</dbReference>
<feature type="domain" description="Response regulatory" evidence="3">
    <location>
        <begin position="2"/>
        <end position="115"/>
    </location>
</feature>
<dbReference type="AlphaFoldDB" id="A0A3D0KFR1"/>
<feature type="modified residue" description="4-aspartylphosphate" evidence="2">
    <location>
        <position position="52"/>
    </location>
</feature>
<evidence type="ECO:0000259" key="3">
    <source>
        <dbReference type="PROSITE" id="PS50110"/>
    </source>
</evidence>
<dbReference type="InterPro" id="IPR011006">
    <property type="entry name" value="CheY-like_superfamily"/>
</dbReference>
<dbReference type="SMART" id="SM00448">
    <property type="entry name" value="REC"/>
    <property type="match status" value="1"/>
</dbReference>
<dbReference type="GO" id="GO:0000160">
    <property type="term" value="P:phosphorelay signal transduction system"/>
    <property type="evidence" value="ECO:0007669"/>
    <property type="project" value="InterPro"/>
</dbReference>
<dbReference type="SUPFAM" id="SSF52172">
    <property type="entry name" value="CheY-like"/>
    <property type="match status" value="1"/>
</dbReference>
<sequence>MQILIVDDDPLACEMTATLLEFQGYTTVMANDAMEATQLLDSLDSIALIVSDMHMPLINGIEFLEMLREQDVTLPFILLTGDSPSSTLMQTPGLNACLQKDAELESTLGNAVTQALNG</sequence>
<protein>
    <submittedName>
        <fullName evidence="4">Response regulator</fullName>
    </submittedName>
</protein>
<organism evidence="4">
    <name type="scientific">Halomonas campaniensis</name>
    <dbReference type="NCBI Taxonomy" id="213554"/>
    <lineage>
        <taxon>Bacteria</taxon>
        <taxon>Pseudomonadati</taxon>
        <taxon>Pseudomonadota</taxon>
        <taxon>Gammaproteobacteria</taxon>
        <taxon>Oceanospirillales</taxon>
        <taxon>Halomonadaceae</taxon>
        <taxon>Halomonas</taxon>
    </lineage>
</organism>
<dbReference type="Gene3D" id="3.40.50.2300">
    <property type="match status" value="1"/>
</dbReference>
<name>A0A3D0KFR1_9GAMM</name>
<keyword evidence="1 2" id="KW-0597">Phosphoprotein</keyword>
<dbReference type="InterPro" id="IPR050595">
    <property type="entry name" value="Bact_response_regulator"/>
</dbReference>
<accession>A0A3D0KFR1</accession>
<evidence type="ECO:0000313" key="4">
    <source>
        <dbReference type="EMBL" id="HCA02373.1"/>
    </source>
</evidence>
<gene>
    <name evidence="4" type="ORF">DEO68_09365</name>
</gene>
<reference evidence="4" key="1">
    <citation type="journal article" date="2018" name="Nat. Biotechnol.">
        <title>A standardized bacterial taxonomy based on genome phylogeny substantially revises the tree of life.</title>
        <authorList>
            <person name="Parks D.H."/>
            <person name="Chuvochina M."/>
            <person name="Waite D.W."/>
            <person name="Rinke C."/>
            <person name="Skarshewski A."/>
            <person name="Chaumeil P.A."/>
            <person name="Hugenholtz P."/>
        </authorList>
    </citation>
    <scope>NUCLEOTIDE SEQUENCE [LARGE SCALE GENOMIC DNA]</scope>
    <source>
        <strain evidence="4">UBA11284</strain>
    </source>
</reference>
<dbReference type="Pfam" id="PF00072">
    <property type="entry name" value="Response_reg"/>
    <property type="match status" value="1"/>
</dbReference>
<dbReference type="EMBL" id="DOTR01000046">
    <property type="protein sequence ID" value="HCA02373.1"/>
    <property type="molecule type" value="Genomic_DNA"/>
</dbReference>